<dbReference type="NCBIfam" id="TIGR00368">
    <property type="entry name" value="YifB family Mg chelatase-like AAA ATPase"/>
    <property type="match status" value="1"/>
</dbReference>
<evidence type="ECO:0000259" key="2">
    <source>
        <dbReference type="SMART" id="SM00382"/>
    </source>
</evidence>
<feature type="domain" description="AAA+ ATPase" evidence="2">
    <location>
        <begin position="217"/>
        <end position="399"/>
    </location>
</feature>
<proteinExistence type="inferred from homology"/>
<name>A0A6J7GGJ1_9ZZZZ</name>
<comment type="similarity">
    <text evidence="1">Belongs to the Mg-chelatase subunits D/I family. ComM subfamily.</text>
</comment>
<dbReference type="SUPFAM" id="SSF52540">
    <property type="entry name" value="P-loop containing nucleoside triphosphate hydrolases"/>
    <property type="match status" value="1"/>
</dbReference>
<dbReference type="InterPro" id="IPR020568">
    <property type="entry name" value="Ribosomal_Su5_D2-typ_SF"/>
</dbReference>
<dbReference type="InterPro" id="IPR003593">
    <property type="entry name" value="AAA+_ATPase"/>
</dbReference>
<dbReference type="PANTHER" id="PTHR32039">
    <property type="entry name" value="MAGNESIUM-CHELATASE SUBUNIT CHLI"/>
    <property type="match status" value="1"/>
</dbReference>
<dbReference type="InterPro" id="IPR000523">
    <property type="entry name" value="Mg_chelatse_chII-like_cat_dom"/>
</dbReference>
<protein>
    <submittedName>
        <fullName evidence="3">Unannotated protein</fullName>
    </submittedName>
</protein>
<dbReference type="Gene3D" id="3.30.230.10">
    <property type="match status" value="1"/>
</dbReference>
<dbReference type="InterPro" id="IPR004482">
    <property type="entry name" value="Mg_chelat-rel"/>
</dbReference>
<dbReference type="Pfam" id="PF01078">
    <property type="entry name" value="Mg_chelatase"/>
    <property type="match status" value="1"/>
</dbReference>
<sequence>MSLGRARAVALVGLTGVPVDVEVDARSGLPGMSLIGMPDRALGEAVERVRSALGNSGCDLPARRLTINLSPAALPKQGSGFDLAIALAVLAALGIVPREGVAATVFVGELALDGRLRPTAGVLPAVLAARDAGVHTVVVPTANSAEAALVTGIRSLGMSSLREVAIHAGARISVKPVEPLLQSEQSFESDHTPELSDLADVIGQSDAIDGLITAAAGGHHLFLLGPPGSGKTMLAKRLPGILPELSTEEAMQVACVRSLSQAVNLTTIDLRPPFEAPHHTATAAALVGGGSVIRPGAVTRASGGVLFLDEAPEFHASVLDCLREPLETGSVTILRATTRATFPARFQLVMAANPCPCGNYGMPRSECSCAPMARRRYLARLSGPLLDRVDIRLTVARATTSRGPMANDAPVTSAQVRDRVIIARGAARERLRQTPWTINADVAGAYLTGSNLRLPRSVTKPIDMGVERGNLSLRGYDRVLRVAWTIADLDGSTSPSLEHVGRALFLRQGVPT</sequence>
<evidence type="ECO:0000256" key="1">
    <source>
        <dbReference type="ARBA" id="ARBA00006354"/>
    </source>
</evidence>
<dbReference type="InterPro" id="IPR014721">
    <property type="entry name" value="Ribsml_uS5_D2-typ_fold_subgr"/>
</dbReference>
<dbReference type="SUPFAM" id="SSF54211">
    <property type="entry name" value="Ribosomal protein S5 domain 2-like"/>
    <property type="match status" value="1"/>
</dbReference>
<dbReference type="Gene3D" id="3.40.50.300">
    <property type="entry name" value="P-loop containing nucleotide triphosphate hydrolases"/>
    <property type="match status" value="1"/>
</dbReference>
<reference evidence="3" key="1">
    <citation type="submission" date="2020-05" db="EMBL/GenBank/DDBJ databases">
        <authorList>
            <person name="Chiriac C."/>
            <person name="Salcher M."/>
            <person name="Ghai R."/>
            <person name="Kavagutti S V."/>
        </authorList>
    </citation>
    <scope>NUCLEOTIDE SEQUENCE</scope>
</reference>
<dbReference type="InterPro" id="IPR025158">
    <property type="entry name" value="Mg_chelat-rel_C"/>
</dbReference>
<dbReference type="GO" id="GO:0005524">
    <property type="term" value="F:ATP binding"/>
    <property type="evidence" value="ECO:0007669"/>
    <property type="project" value="InterPro"/>
</dbReference>
<dbReference type="Pfam" id="PF13335">
    <property type="entry name" value="Mg_chelatase_C"/>
    <property type="match status" value="1"/>
</dbReference>
<gene>
    <name evidence="3" type="ORF">UFOPK3516_01040</name>
</gene>
<evidence type="ECO:0000313" key="3">
    <source>
        <dbReference type="EMBL" id="CAB4903213.1"/>
    </source>
</evidence>
<dbReference type="SMART" id="SM00382">
    <property type="entry name" value="AAA"/>
    <property type="match status" value="1"/>
</dbReference>
<dbReference type="InterPro" id="IPR027417">
    <property type="entry name" value="P-loop_NTPase"/>
</dbReference>
<dbReference type="AlphaFoldDB" id="A0A6J7GGJ1"/>
<dbReference type="EMBL" id="CAFBMB010000081">
    <property type="protein sequence ID" value="CAB4903213.1"/>
    <property type="molecule type" value="Genomic_DNA"/>
</dbReference>
<organism evidence="3">
    <name type="scientific">freshwater metagenome</name>
    <dbReference type="NCBI Taxonomy" id="449393"/>
    <lineage>
        <taxon>unclassified sequences</taxon>
        <taxon>metagenomes</taxon>
        <taxon>ecological metagenomes</taxon>
    </lineage>
</organism>
<dbReference type="InterPro" id="IPR045006">
    <property type="entry name" value="CHLI-like"/>
</dbReference>
<dbReference type="Pfam" id="PF13541">
    <property type="entry name" value="ChlI"/>
    <property type="match status" value="1"/>
</dbReference>
<dbReference type="PANTHER" id="PTHR32039:SF7">
    <property type="entry name" value="COMPETENCE PROTEIN COMM"/>
    <property type="match status" value="1"/>
</dbReference>
<accession>A0A6J7GGJ1</accession>